<feature type="transmembrane region" description="Helical" evidence="3">
    <location>
        <begin position="15"/>
        <end position="37"/>
    </location>
</feature>
<evidence type="ECO:0000313" key="6">
    <source>
        <dbReference type="Proteomes" id="UP000298656"/>
    </source>
</evidence>
<keyword evidence="2" id="KW-0456">Lyase</keyword>
<proteinExistence type="predicted"/>
<keyword evidence="6" id="KW-1185">Reference proteome</keyword>
<dbReference type="Proteomes" id="UP000298656">
    <property type="component" value="Chromosome 2"/>
</dbReference>
<dbReference type="GO" id="GO:0044281">
    <property type="term" value="P:small molecule metabolic process"/>
    <property type="evidence" value="ECO:0007669"/>
    <property type="project" value="UniProtKB-ARBA"/>
</dbReference>
<evidence type="ECO:0000313" key="5">
    <source>
        <dbReference type="EMBL" id="QCP53689.1"/>
    </source>
</evidence>
<dbReference type="InterPro" id="IPR029061">
    <property type="entry name" value="THDP-binding"/>
</dbReference>
<feature type="transmembrane region" description="Helical" evidence="3">
    <location>
        <begin position="49"/>
        <end position="68"/>
    </location>
</feature>
<dbReference type="InterPro" id="IPR011766">
    <property type="entry name" value="TPP_enzyme_TPP-bd"/>
</dbReference>
<reference evidence="5 6" key="1">
    <citation type="submission" date="2019-05" db="EMBL/GenBank/DDBJ databases">
        <title>Burkholderia sp. DHOD12, isolated from subtropical forest soil.</title>
        <authorList>
            <person name="Gao Z.-H."/>
            <person name="Qiu L.-H."/>
        </authorList>
    </citation>
    <scope>NUCLEOTIDE SEQUENCE [LARGE SCALE GENOMIC DNA]</scope>
    <source>
        <strain evidence="5 6">DHOD12</strain>
    </source>
</reference>
<dbReference type="KEGG" id="tvl:FAZ95_32255"/>
<dbReference type="GO" id="GO:0016831">
    <property type="term" value="F:carboxy-lyase activity"/>
    <property type="evidence" value="ECO:0007669"/>
    <property type="project" value="UniProtKB-KW"/>
</dbReference>
<keyword evidence="1" id="KW-0210">Decarboxylase</keyword>
<sequence>MSEQNRTAVIDRRTFVAQLLAGVPNALVVSGLGSPSYDVFAAGDRVGNFYLWGAMGGAAALGLGLALAQPERPVLVVTGDGEQLMGIGALGTIGAKQPKNLTIVVLDNGHYGETGMQQSHSSLGTDLVAVSKGFGLADSFAVWHEADYAQIVERVNARRGTTFAQVHIRADEPPRALPARDGVYIKNRFRAGLGFQPF</sequence>
<dbReference type="OrthoDB" id="6843902at2"/>
<dbReference type="Gene3D" id="3.40.50.970">
    <property type="match status" value="1"/>
</dbReference>
<dbReference type="PANTHER" id="PTHR42818:SF1">
    <property type="entry name" value="SULFOPYRUVATE DECARBOXYLASE"/>
    <property type="match status" value="1"/>
</dbReference>
<dbReference type="EMBL" id="CP040078">
    <property type="protein sequence ID" value="QCP53689.1"/>
    <property type="molecule type" value="Genomic_DNA"/>
</dbReference>
<feature type="domain" description="Thiamine pyrophosphate enzyme TPP-binding" evidence="4">
    <location>
        <begin position="49"/>
        <end position="160"/>
    </location>
</feature>
<dbReference type="InterPro" id="IPR051818">
    <property type="entry name" value="TPP_dependent_decarboxylase"/>
</dbReference>
<accession>A0A4P8J4J0</accession>
<protein>
    <submittedName>
        <fullName evidence="5">Aldehyde dehydrogenase</fullName>
    </submittedName>
</protein>
<evidence type="ECO:0000256" key="3">
    <source>
        <dbReference type="SAM" id="Phobius"/>
    </source>
</evidence>
<keyword evidence="3" id="KW-0472">Membrane</keyword>
<dbReference type="PANTHER" id="PTHR42818">
    <property type="entry name" value="SULFOPYRUVATE DECARBOXYLASE SUBUNIT ALPHA"/>
    <property type="match status" value="1"/>
</dbReference>
<dbReference type="AlphaFoldDB" id="A0A4P8J4J0"/>
<name>A0A4P8J4J0_9BURK</name>
<dbReference type="GO" id="GO:0030976">
    <property type="term" value="F:thiamine pyrophosphate binding"/>
    <property type="evidence" value="ECO:0007669"/>
    <property type="project" value="InterPro"/>
</dbReference>
<dbReference type="RefSeq" id="WP_137336458.1">
    <property type="nucleotide sequence ID" value="NZ_CP040078.1"/>
</dbReference>
<evidence type="ECO:0000259" key="4">
    <source>
        <dbReference type="Pfam" id="PF02775"/>
    </source>
</evidence>
<evidence type="ECO:0000256" key="2">
    <source>
        <dbReference type="ARBA" id="ARBA00023239"/>
    </source>
</evidence>
<organism evidence="5 6">
    <name type="scientific">Trinickia violacea</name>
    <dbReference type="NCBI Taxonomy" id="2571746"/>
    <lineage>
        <taxon>Bacteria</taxon>
        <taxon>Pseudomonadati</taxon>
        <taxon>Pseudomonadota</taxon>
        <taxon>Betaproteobacteria</taxon>
        <taxon>Burkholderiales</taxon>
        <taxon>Burkholderiaceae</taxon>
        <taxon>Trinickia</taxon>
    </lineage>
</organism>
<dbReference type="SUPFAM" id="SSF52518">
    <property type="entry name" value="Thiamin diphosphate-binding fold (THDP-binding)"/>
    <property type="match status" value="1"/>
</dbReference>
<dbReference type="Pfam" id="PF02775">
    <property type="entry name" value="TPP_enzyme_C"/>
    <property type="match status" value="1"/>
</dbReference>
<evidence type="ECO:0000256" key="1">
    <source>
        <dbReference type="ARBA" id="ARBA00022793"/>
    </source>
</evidence>
<keyword evidence="3" id="KW-1133">Transmembrane helix</keyword>
<gene>
    <name evidence="5" type="ORF">FAZ95_32255</name>
</gene>
<keyword evidence="3" id="KW-0812">Transmembrane</keyword>